<dbReference type="InterPro" id="IPR036615">
    <property type="entry name" value="Mur_ligase_C_dom_sf"/>
</dbReference>
<dbReference type="EMBL" id="QLTW01000324">
    <property type="protein sequence ID" value="MBT9146115.1"/>
    <property type="molecule type" value="Genomic_DNA"/>
</dbReference>
<dbReference type="GO" id="GO:0008765">
    <property type="term" value="F:UDP-N-acetylmuramoylalanyl-D-glutamate-2,6-diaminopimelate ligase activity"/>
    <property type="evidence" value="ECO:0007669"/>
    <property type="project" value="UniProtKB-EC"/>
</dbReference>
<dbReference type="Proteomes" id="UP000811545">
    <property type="component" value="Unassembled WGS sequence"/>
</dbReference>
<keyword evidence="1" id="KW-0436">Ligase</keyword>
<gene>
    <name evidence="1" type="primary">murE_2</name>
    <name evidence="1" type="ORF">DDT42_01995</name>
</gene>
<name>A0A9E2F778_PSYF1</name>
<protein>
    <submittedName>
        <fullName evidence="1">UDP-N-acetylmuramoyl-L-alanyl-D-glutamate--2, 6-diaminopimelate ligase</fullName>
        <ecNumber evidence="1">6.3.2.13</ecNumber>
    </submittedName>
</protein>
<accession>A0A9E2F778</accession>
<proteinExistence type="predicted"/>
<dbReference type="EC" id="6.3.2.13" evidence="1"/>
<dbReference type="PANTHER" id="PTHR23135:SF4">
    <property type="entry name" value="UDP-N-ACETYLMURAMOYL-L-ALANYL-D-GLUTAMATE--2,6-DIAMINOPIMELATE LIGASE MURE HOMOLOG, CHLOROPLASTIC"/>
    <property type="match status" value="1"/>
</dbReference>
<dbReference type="SUPFAM" id="SSF53244">
    <property type="entry name" value="MurD-like peptide ligases, peptide-binding domain"/>
    <property type="match status" value="1"/>
</dbReference>
<dbReference type="PANTHER" id="PTHR23135">
    <property type="entry name" value="MUR LIGASE FAMILY MEMBER"/>
    <property type="match status" value="1"/>
</dbReference>
<sequence>MYKGVEEKDKSRVLVVSSRKDAIKTACMMLHSGDILLVAGKGHETYQEIAGIKSHFSDWEEVQEAFNLRVKN</sequence>
<dbReference type="AlphaFoldDB" id="A0A9E2F778"/>
<evidence type="ECO:0000313" key="1">
    <source>
        <dbReference type="EMBL" id="MBT9146115.1"/>
    </source>
</evidence>
<organism evidence="1 2">
    <name type="scientific">Psychracetigena formicireducens</name>
    <dbReference type="NCBI Taxonomy" id="2986056"/>
    <lineage>
        <taxon>Bacteria</taxon>
        <taxon>Bacillati</taxon>
        <taxon>Candidatus Lithacetigenota</taxon>
        <taxon>Candidatus Psychracetigena</taxon>
    </lineage>
</organism>
<comment type="caution">
    <text evidence="1">The sequence shown here is derived from an EMBL/GenBank/DDBJ whole genome shotgun (WGS) entry which is preliminary data.</text>
</comment>
<evidence type="ECO:0000313" key="2">
    <source>
        <dbReference type="Proteomes" id="UP000811545"/>
    </source>
</evidence>
<reference evidence="1 2" key="1">
    <citation type="journal article" date="2021" name="bioRxiv">
        <title>Unique metabolic strategies in Hadean analogues reveal hints for primordial physiology.</title>
        <authorList>
            <person name="Nobu M.K."/>
            <person name="Nakai R."/>
            <person name="Tamazawa S."/>
            <person name="Mori H."/>
            <person name="Toyoda A."/>
            <person name="Ijiri A."/>
            <person name="Suzuki S."/>
            <person name="Kurokawa K."/>
            <person name="Kamagata Y."/>
            <person name="Tamaki H."/>
        </authorList>
    </citation>
    <scope>NUCLEOTIDE SEQUENCE [LARGE SCALE GENOMIC DNA]</scope>
    <source>
        <strain evidence="1">BS525</strain>
    </source>
</reference>
<dbReference type="Gene3D" id="3.90.190.20">
    <property type="entry name" value="Mur ligase, C-terminal domain"/>
    <property type="match status" value="1"/>
</dbReference>